<dbReference type="AlphaFoldDB" id="A0A2C5XMN9"/>
<dbReference type="EMBL" id="APWK03000002">
    <property type="protein sequence ID" value="PHH56181.1"/>
    <property type="molecule type" value="Genomic_DNA"/>
</dbReference>
<dbReference type="Proteomes" id="UP000222788">
    <property type="component" value="Unassembled WGS sequence"/>
</dbReference>
<reference evidence="3 4" key="1">
    <citation type="journal article" date="2013" name="Fungal Biol.">
        <title>Analysis of microsatellite markers in the genome of the plant pathogen Ceratocystis fimbriata.</title>
        <authorList>
            <person name="Simpson M.C."/>
            <person name="Wilken P.M."/>
            <person name="Coetzee M.P."/>
            <person name="Wingfield M.J."/>
            <person name="Wingfield B.D."/>
        </authorList>
    </citation>
    <scope>NUCLEOTIDE SEQUENCE [LARGE SCALE GENOMIC DNA]</scope>
    <source>
        <strain evidence="3 4">CBS 114723</strain>
    </source>
</reference>
<dbReference type="InterPro" id="IPR030125">
    <property type="entry name" value="SPIN90/Ldb17"/>
</dbReference>
<dbReference type="GO" id="GO:0051666">
    <property type="term" value="P:actin cortical patch localization"/>
    <property type="evidence" value="ECO:0007669"/>
    <property type="project" value="TreeGrafter"/>
</dbReference>
<reference evidence="3 4" key="2">
    <citation type="journal article" date="2013" name="IMA Fungus">
        <title>IMA Genome-F 1: Ceratocystis fimbriata: Draft nuclear genome sequence for the plant pathogen, Ceratocystis fimbriata.</title>
        <authorList>
            <person name="Wilken P.M."/>
            <person name="Steenkamp E.T."/>
            <person name="Wingfield M.J."/>
            <person name="de Beer Z.W."/>
            <person name="Wingfield B.D."/>
        </authorList>
    </citation>
    <scope>NUCLEOTIDE SEQUENCE [LARGE SCALE GENOMIC DNA]</scope>
    <source>
        <strain evidence="3 4">CBS 114723</strain>
    </source>
</reference>
<feature type="compositionally biased region" description="Polar residues" evidence="1">
    <location>
        <begin position="606"/>
        <end position="616"/>
    </location>
</feature>
<comment type="caution">
    <text evidence="3">The sequence shown here is derived from an EMBL/GenBank/DDBJ whole genome shotgun (WGS) entry which is preliminary data.</text>
</comment>
<feature type="region of interest" description="Disordered" evidence="1">
    <location>
        <begin position="589"/>
        <end position="653"/>
    </location>
</feature>
<dbReference type="PANTHER" id="PTHR13357">
    <property type="entry name" value="SH3 ADAPTER PROTEIN SPIN90 NCK INTERACTING PROTEIN WITH SH3 DOMAIN"/>
    <property type="match status" value="1"/>
</dbReference>
<proteinExistence type="predicted"/>
<protein>
    <submittedName>
        <fullName evidence="3">Protein dip1</fullName>
    </submittedName>
</protein>
<dbReference type="OrthoDB" id="445362at2759"/>
<evidence type="ECO:0000256" key="1">
    <source>
        <dbReference type="SAM" id="MobiDB-lite"/>
    </source>
</evidence>
<dbReference type="GO" id="GO:0000147">
    <property type="term" value="P:actin cortical patch assembly"/>
    <property type="evidence" value="ECO:0007669"/>
    <property type="project" value="TreeGrafter"/>
</dbReference>
<organism evidence="3 4">
    <name type="scientific">Ceratocystis fimbriata CBS 114723</name>
    <dbReference type="NCBI Taxonomy" id="1035309"/>
    <lineage>
        <taxon>Eukaryota</taxon>
        <taxon>Fungi</taxon>
        <taxon>Dikarya</taxon>
        <taxon>Ascomycota</taxon>
        <taxon>Pezizomycotina</taxon>
        <taxon>Sordariomycetes</taxon>
        <taxon>Hypocreomycetidae</taxon>
        <taxon>Microascales</taxon>
        <taxon>Ceratocystidaceae</taxon>
        <taxon>Ceratocystis</taxon>
    </lineage>
</organism>
<dbReference type="InterPro" id="IPR018556">
    <property type="entry name" value="SPIN90/Ldb17_LRD"/>
</dbReference>
<feature type="compositionally biased region" description="Basic residues" evidence="1">
    <location>
        <begin position="534"/>
        <end position="546"/>
    </location>
</feature>
<gene>
    <name evidence="3" type="primary">dip1</name>
    <name evidence="3" type="ORF">CFIMG_002695RA</name>
</gene>
<feature type="region of interest" description="Disordered" evidence="1">
    <location>
        <begin position="506"/>
        <end position="546"/>
    </location>
</feature>
<name>A0A2C5XMN9_9PEZI</name>
<dbReference type="STRING" id="1035309.A0A2C5XMN9"/>
<evidence type="ECO:0000259" key="2">
    <source>
        <dbReference type="Pfam" id="PF09431"/>
    </source>
</evidence>
<keyword evidence="4" id="KW-1185">Reference proteome</keyword>
<dbReference type="Pfam" id="PF09431">
    <property type="entry name" value="SPIN90_LRD"/>
    <property type="match status" value="1"/>
</dbReference>
<feature type="compositionally biased region" description="Low complexity" evidence="1">
    <location>
        <begin position="508"/>
        <end position="526"/>
    </location>
</feature>
<dbReference type="PANTHER" id="PTHR13357:SF1">
    <property type="entry name" value="NCK-INTERACTING PROTEIN WITH SH3 DOMAIN"/>
    <property type="match status" value="1"/>
</dbReference>
<dbReference type="GO" id="GO:0006897">
    <property type="term" value="P:endocytosis"/>
    <property type="evidence" value="ECO:0007669"/>
    <property type="project" value="TreeGrafter"/>
</dbReference>
<dbReference type="GO" id="GO:0071933">
    <property type="term" value="F:Arp2/3 complex binding"/>
    <property type="evidence" value="ECO:0007669"/>
    <property type="project" value="TreeGrafter"/>
</dbReference>
<evidence type="ECO:0000313" key="3">
    <source>
        <dbReference type="EMBL" id="PHH56181.1"/>
    </source>
</evidence>
<feature type="compositionally biased region" description="Basic residues" evidence="1">
    <location>
        <begin position="619"/>
        <end position="635"/>
    </location>
</feature>
<sequence>MATFDRLESEDQFWQALDDCLTKRCRTNELIDHTLRTWLYLVAAVRDALLHSEDDVASCAHKLMGSLVFDENKDYVRQQLISNLLQEDECAPLHVVAWFMLLDGRLNPDLFRLMIQNASFPRLAELISRHGRGHGDARLHRLLLELMFEMSRIERLRREDLVRIDDAFVAHLLQAIDSVSDDAHDNPTIKVLLVLNEQYMLASTSVATVSNTQETPPEAPLTNRVIKLLSLEGSSYRNFGENIIMLLNREAETSYQLLILKVLYLLFTNRTTYEYFYTNDLKVLVDIILRNLMDLPEDKASLRHTYLRVLYPLLAHTQLNQPHSHYKRTDILAILSLVAGQAGSINAHFAPTDETTLRLVERVRNVEWLRDAAPASGGESRLELGQYEKANSLLEPETDGSQENLAVNKASDARKMDKGLAQRLLGMSLSPSETSSMVSVSDVAAVQEKPGVTTPSRIAVLGGELPNVDIDGVVAGELPTGVISNSGTPSRANSLTPAEAPVIAIQNASPSPTPSGAASTTSRTSSLGSIVPGRLKKPRPQVPKHRHGVLIGHHAKHGGGHHSTTTASATTIPSKTATVEEAAAVSANQMPTSHEPEIPNGAGAISSVTNSASTTGKAMPKRIPPKAPPPRRQRLSKPSIDSLALAAQQSFKN</sequence>
<dbReference type="GO" id="GO:0030479">
    <property type="term" value="C:actin cortical patch"/>
    <property type="evidence" value="ECO:0007669"/>
    <property type="project" value="TreeGrafter"/>
</dbReference>
<feature type="domain" description="SPIN90/Ldb17 leucine-rich" evidence="2">
    <location>
        <begin position="182"/>
        <end position="331"/>
    </location>
</feature>
<accession>A0A2C5XMN9</accession>
<evidence type="ECO:0000313" key="4">
    <source>
        <dbReference type="Proteomes" id="UP000222788"/>
    </source>
</evidence>